<name>A0A1M7YPJ9_9VIBR</name>
<dbReference type="Pfam" id="PF18858">
    <property type="entry name" value="LPD39"/>
    <property type="match status" value="1"/>
</dbReference>
<proteinExistence type="predicted"/>
<dbReference type="EC" id="2.7.7.-" evidence="6"/>
<dbReference type="CDD" id="cd02440">
    <property type="entry name" value="AdoMet_MTases"/>
    <property type="match status" value="1"/>
</dbReference>
<dbReference type="NCBIfam" id="NF032893">
    <property type="entry name" value="tail-700"/>
    <property type="match status" value="1"/>
</dbReference>
<dbReference type="PROSITE" id="PS00092">
    <property type="entry name" value="N6_MTASE"/>
    <property type="match status" value="1"/>
</dbReference>
<accession>A0A1M7YPJ9</accession>
<evidence type="ECO:0000256" key="3">
    <source>
        <dbReference type="SAM" id="Coils"/>
    </source>
</evidence>
<evidence type="ECO:0000313" key="7">
    <source>
        <dbReference type="Proteomes" id="UP000184600"/>
    </source>
</evidence>
<feature type="compositionally biased region" description="Polar residues" evidence="4">
    <location>
        <begin position="417"/>
        <end position="428"/>
    </location>
</feature>
<feature type="region of interest" description="Disordered" evidence="4">
    <location>
        <begin position="403"/>
        <end position="455"/>
    </location>
</feature>
<dbReference type="Gene3D" id="3.40.50.150">
    <property type="entry name" value="Vaccinia Virus protein VP39"/>
    <property type="match status" value="1"/>
</dbReference>
<dbReference type="InterPro" id="IPR002052">
    <property type="entry name" value="DNA_methylase_N6_adenine_CS"/>
</dbReference>
<keyword evidence="7" id="KW-1185">Reference proteome</keyword>
<dbReference type="GO" id="GO:0032259">
    <property type="term" value="P:methylation"/>
    <property type="evidence" value="ECO:0007669"/>
    <property type="project" value="UniProtKB-KW"/>
</dbReference>
<dbReference type="GO" id="GO:0016779">
    <property type="term" value="F:nucleotidyltransferase activity"/>
    <property type="evidence" value="ECO:0007669"/>
    <property type="project" value="UniProtKB-KW"/>
</dbReference>
<protein>
    <submittedName>
        <fullName evidence="6">DNA primase TraC</fullName>
        <ecNumber evidence="6">2.7.7.-</ecNumber>
    </submittedName>
</protein>
<reference evidence="7" key="1">
    <citation type="submission" date="2016-12" db="EMBL/GenBank/DDBJ databases">
        <authorList>
            <person name="Rodrigo-Torres L."/>
            <person name="Arahal R.D."/>
            <person name="Lucena T."/>
        </authorList>
    </citation>
    <scope>NUCLEOTIDE SEQUENCE [LARGE SCALE GENOMIC DNA]</scope>
</reference>
<feature type="coiled-coil region" evidence="3">
    <location>
        <begin position="684"/>
        <end position="711"/>
    </location>
</feature>
<dbReference type="PRINTS" id="PR00507">
    <property type="entry name" value="N12N6MTFRASE"/>
</dbReference>
<dbReference type="EMBL" id="FRFG01000003">
    <property type="protein sequence ID" value="SHO54436.1"/>
    <property type="molecule type" value="Genomic_DNA"/>
</dbReference>
<feature type="compositionally biased region" description="Basic and acidic residues" evidence="4">
    <location>
        <begin position="653"/>
        <end position="662"/>
    </location>
</feature>
<dbReference type="InterPro" id="IPR041639">
    <property type="entry name" value="LPD39"/>
</dbReference>
<dbReference type="GO" id="GO:0003676">
    <property type="term" value="F:nucleic acid binding"/>
    <property type="evidence" value="ECO:0007669"/>
    <property type="project" value="InterPro"/>
</dbReference>
<organism evidence="6 7">
    <name type="scientific">Vibrio quintilis</name>
    <dbReference type="NCBI Taxonomy" id="1117707"/>
    <lineage>
        <taxon>Bacteria</taxon>
        <taxon>Pseudomonadati</taxon>
        <taxon>Pseudomonadota</taxon>
        <taxon>Gammaproteobacteria</taxon>
        <taxon>Vibrionales</taxon>
        <taxon>Vibrionaceae</taxon>
        <taxon>Vibrio</taxon>
    </lineage>
</organism>
<dbReference type="InterPro" id="IPR029063">
    <property type="entry name" value="SAM-dependent_MTases_sf"/>
</dbReference>
<dbReference type="Proteomes" id="UP000184600">
    <property type="component" value="Unassembled WGS sequence"/>
</dbReference>
<evidence type="ECO:0000256" key="1">
    <source>
        <dbReference type="ARBA" id="ARBA00022603"/>
    </source>
</evidence>
<keyword evidence="3" id="KW-0175">Coiled coil</keyword>
<keyword evidence="6" id="KW-0548">Nucleotidyltransferase</keyword>
<dbReference type="STRING" id="1117707.VQ7734_00150"/>
<feature type="domain" description="Large polyvalent protein-associated" evidence="5">
    <location>
        <begin position="1901"/>
        <end position="2091"/>
    </location>
</feature>
<evidence type="ECO:0000256" key="4">
    <source>
        <dbReference type="SAM" id="MobiDB-lite"/>
    </source>
</evidence>
<feature type="region of interest" description="Disordered" evidence="4">
    <location>
        <begin position="647"/>
        <end position="675"/>
    </location>
</feature>
<feature type="compositionally biased region" description="Polar residues" evidence="4">
    <location>
        <begin position="446"/>
        <end position="455"/>
    </location>
</feature>
<dbReference type="GO" id="GO:0008168">
    <property type="term" value="F:methyltransferase activity"/>
    <property type="evidence" value="ECO:0007669"/>
    <property type="project" value="UniProtKB-KW"/>
</dbReference>
<keyword evidence="2 6" id="KW-0808">Transferase</keyword>
<evidence type="ECO:0000313" key="6">
    <source>
        <dbReference type="EMBL" id="SHO54436.1"/>
    </source>
</evidence>
<sequence>MVDNELLGENPDATVNAKTDMSDGYQLSQGFLDKYVPNGEPAEYQLSPGFAERYAAYKNSGSPEEKDYNATTGDMVKSVGSGALDALAGLAEFAGQVTNPVSPNITNPVRDLFKSGSEAITDSMTEGGREAMSAEITKKDKQGHLHFTDASADIDVWAMKFANGLGSMAGGMVIPGGVISKGAQMTIGRAVVSSMVKRGASEAVANATAKRTIDMIAGGATAFASSHGSAMLDGHDQVMSMDAGWLNENSEYFQGAMDRIVNDPANDGKSASELINMAKQETASYVSRMVGLDPTAITASVVGAFGDNLLFKGVAGHAASGVKKGFAKGAVTEALTEGSENYFQTRATNNAMNNVAGTDRDLSEGAVESAIEGGLVGLGTGGVMGGLGGFRGKGKEDIEEAETTNLEDEGYQPEQAEPQTNQAETQLNPEAASGEPVQNPELSEEPVSQPQTMQESLDQLMNKSRGNLQDKGVLSSGDEREIVSMARAYDPERAAQIERELSDPDIDSNPEYVQELENEYRQLADNARHMDVDPHATSIDRHVTENKRAFKERNQNLRAEQEPEVNREEEYNQIRERVKAQLLPEDQGNEDLINRLTQTEFDYKYNDAPVEKSQPYQPEPYQDNRQFDPQQAQATIESKAAQAKEASLQGQAEAERLQREPDPDINPNWIGDDNGQPVTRTFMRDKANQAAQQEAERLAQTESVKEQIRNRLGNRTEGRFSQFNDDADRVQSGLPTKSDIQEIKHQAEERQHERTFNGKSIKTGMSKRLRRKIQRARGFDTEAVLSEFRNNEKRLQAYQEEARQRAAEEARKHKDQNAQKYFEQQISSPEAEQFRENLITSSIKNIDDILSKGSGTVLEMDGQKTSLPAVKKQLTNSVRNLAAKFIGKTAAMNERLRAANDSSVAQSIQQVVGSDVVPDAGPVQVDSLIKNFDKLSDGELSLSDLKALTKDVSENEESIKAQLSSMTIPQINKAMGPYFAARWKGERKASLVKHAFNHLVSDIEFAGSEGSDVIQLTQASGDKSRAQLVNDKISSLSDESYQKYLDAKKEAVKRRQKHAEAKEKAIKDPQTLADFALYLKSGQELTPELRARYDRLITDDVLKKRKEVDDKRAVKDGFESDSELETGEIEEGVHGKTGDKIFNVSLKTRLGKDKFKEAAAMARSMKGGYWKGSFYFPSREDAEMFIGWLHGDSVDRSESLNARKEDKLLSNAEKLRKLGESLAHKAEQELNAPRLENTHKRMEEAGRARARAESDSRTAQIMTALADKIEKGEVKALSRLNAKTQIETLQSVLSGALYEANSKKSDLVAKTDNSRPYWKDDVTADQRVMFARYPLADTRANIVQELGKRMSETSGYKMAGKSLLKTFGERTGNVALNTESETVHKMVEFAKAEKLYGDLPDMFMRLQRMGITRRELLREAIREMDSVNPKVKKESKLQSLERELKKKIIGNRNAFTDFFPTPESRAEHIADLADIQKGMKVLEPSAGNGILADAAKAKGAKVDTVEIAGDLRSILKEKGHNVVGDDFIAFNGKDYDRIIMNPPFSKDMDIDHVRHAYDMLKPGGRLVAIVSGMAGDRSNKKNQEFRDWLDAHDAVEEADTEGLFKDSLNKTSVRTKTITIDKPDIRYSREGVSTEPVTHRGMTVKNAQLAADEFLKQYNGGAGVKISVVKTQPEAEKVMGAKFPPGTVVHALYSDRTGETVVVADNIENARELRKKLRHEVLVHHGLKAVVGDSEYQKILERMMRGKDSKYLKDYWDHVQNNYPGETLGNQVEEVLAHAAEMERGKLGQWYDRVIEAISTALKRVGLMRHSDMTKAEMNNIIQTLIDRTKSVNQWHDLNDNFTKGRDSKLSQIKFSKVQAKTLDEALAMPTPEERFGGVLQTLGRKINESKLAGAVKGEVGLGFVTLRQLSDLAKDKLPQVGQYVDTVHRMLSRRNQLAFDAHEMADSIRKWMARNRKSADEMFDVAHWATVEGVDPDLEFKSAKEAIEKRIQHLENVNEGSHKTNEQMSELKELRNMLAGEPRRQQKHAALKRRFDKLPEEAKQHYRNMRDKYKDRHDLYKKLLEEQIANAAIDGRLKKARIADLRSQFELQEVMAPYFPLSRFGDYWVSVPDENGEKRFLMFETEKEQQATLRKLKDQGFEPFSGYKLDKDPKVEGASLGFVVDLMSKVEESKLNDLKKGEIKDVIYQMYLQSLPSRSMRKQFMHRQKVKGWSNDALRALAENMIKGSYQLARLEFSDELTKLASDTAKAAGVSGDNQAARYSNELMKRHEWVMNPKHNKIAQKLTSMGFTWMLGFSPAAAAINVSQNFVVALPMMASKFGAGNAASELTKTTKEFVASKGDIKSKLTNFEEKAAFDHWYDSGLLDSTNAHDLAGMAEGQSWKYNPAFEKYNEWMSKLFHKAEVFNRETTALATYRLARKNGMEHEAATKLAEKLTWDAHFDYSNVNRARYMQNPVMKVATQFKQYSQNMTYFLLRNAYQSIKGATKEEQIEARKQLIGSLGMTALMGGMSALPLSAAYGIANALSAVFGDDDKPWDAETEFRSYLADAFGEDLADGILYGAGGAGISPRISMDNMWFQTPNDDVDGEGSWDFYAKQAAGPVLGGIFVQGLRSLDRINDGDYFRGIEGMMPKIVKDAMKAYRYADEGALNSRGDAYKDDFKWIEIMGQSVGFTPGDLSKQYQVNNARKQYEQHVLDRRSHLMKAYYLAWKQHDERLMFDTQKAMSQFNRKYPQLALTSQSIRQAIKTRMRYSSQSSNGVNLNKKLRGIENAVGW</sequence>
<feature type="region of interest" description="Disordered" evidence="4">
    <location>
        <begin position="610"/>
        <end position="630"/>
    </location>
</feature>
<evidence type="ECO:0000256" key="2">
    <source>
        <dbReference type="ARBA" id="ARBA00022679"/>
    </source>
</evidence>
<gene>
    <name evidence="6" type="primary">traC_1</name>
    <name evidence="6" type="ORF">VQ7734_00150</name>
</gene>
<feature type="coiled-coil region" evidence="3">
    <location>
        <begin position="1225"/>
        <end position="1255"/>
    </location>
</feature>
<dbReference type="SUPFAM" id="SSF53335">
    <property type="entry name" value="S-adenosyl-L-methionine-dependent methyltransferases"/>
    <property type="match status" value="1"/>
</dbReference>
<keyword evidence="1" id="KW-0489">Methyltransferase</keyword>
<evidence type="ECO:0000259" key="5">
    <source>
        <dbReference type="Pfam" id="PF18858"/>
    </source>
</evidence>